<accession>A0ABS6WJA0</accession>
<protein>
    <submittedName>
        <fullName evidence="5">UDP-N-acetylmuramoyl-tripeptide--D-alanyl-D-alanine ligase</fullName>
    </submittedName>
</protein>
<comment type="caution">
    <text evidence="5">The sequence shown here is derived from an EMBL/GenBank/DDBJ whole genome shotgun (WGS) entry which is preliminary data.</text>
</comment>
<evidence type="ECO:0000256" key="2">
    <source>
        <dbReference type="ARBA" id="ARBA00022741"/>
    </source>
</evidence>
<evidence type="ECO:0000259" key="4">
    <source>
        <dbReference type="Pfam" id="PF08245"/>
    </source>
</evidence>
<evidence type="ECO:0000313" key="5">
    <source>
        <dbReference type="EMBL" id="MBW3096022.1"/>
    </source>
</evidence>
<dbReference type="PANTHER" id="PTHR43024:SF1">
    <property type="entry name" value="UDP-N-ACETYLMURAMOYL-TRIPEPTIDE--D-ALANYL-D-ALANINE LIGASE"/>
    <property type="match status" value="1"/>
</dbReference>
<evidence type="ECO:0000313" key="6">
    <source>
        <dbReference type="Proteomes" id="UP001430804"/>
    </source>
</evidence>
<dbReference type="Proteomes" id="UP001430804">
    <property type="component" value="Unassembled WGS sequence"/>
</dbReference>
<keyword evidence="6" id="KW-1185">Reference proteome</keyword>
<dbReference type="PANTHER" id="PTHR43024">
    <property type="entry name" value="UDP-N-ACETYLMURAMOYL-TRIPEPTIDE--D-ALANYL-D-ALANINE LIGASE"/>
    <property type="match status" value="1"/>
</dbReference>
<organism evidence="5 6">
    <name type="scientific">Pseudohoeflea coraliihabitans</name>
    <dbReference type="NCBI Taxonomy" id="2860393"/>
    <lineage>
        <taxon>Bacteria</taxon>
        <taxon>Pseudomonadati</taxon>
        <taxon>Pseudomonadota</taxon>
        <taxon>Alphaproteobacteria</taxon>
        <taxon>Hyphomicrobiales</taxon>
        <taxon>Rhizobiaceae</taxon>
        <taxon>Pseudohoeflea</taxon>
    </lineage>
</organism>
<sequence>MVIEAAVAWSGSMDQTADIIRPDIAIVTMVGLEHYSAFRGKEAIAREKGKLVEALGSRGLAVLNADDENVMSMAARCEGRVVTFGQNADADYRIVGVKQRYPGPLVVKLASRHGTHTVTAELIGKHFSMCIAAAYAAAMEIGVPVETFTKAVSGFDAIQGRCEPVHLDNGTTFLMDTVKAPWESLTLPMETVRDAKAVRKRIVIDQMSDYPGSSNSKYRAAYKAARDAADEVIFVGDNAHRHGASEEDRASGHIVEALDARAVHEHLRRTLTDGELVLLKSSQNLHLERAALAFNSDVKCWVDRCGKSGTCVQCGMLAYPYEEHAAIRKSRRQKRWKSRIIGSDTA</sequence>
<dbReference type="EMBL" id="JAHWQX010000001">
    <property type="protein sequence ID" value="MBW3096022.1"/>
    <property type="molecule type" value="Genomic_DNA"/>
</dbReference>
<gene>
    <name evidence="5" type="ORF">KY465_01875</name>
</gene>
<proteinExistence type="predicted"/>
<keyword evidence="2" id="KW-0547">Nucleotide-binding</keyword>
<dbReference type="Pfam" id="PF08245">
    <property type="entry name" value="Mur_ligase_M"/>
    <property type="match status" value="1"/>
</dbReference>
<dbReference type="GO" id="GO:0016874">
    <property type="term" value="F:ligase activity"/>
    <property type="evidence" value="ECO:0007669"/>
    <property type="project" value="UniProtKB-KW"/>
</dbReference>
<keyword evidence="1 5" id="KW-0436">Ligase</keyword>
<keyword evidence="3" id="KW-0067">ATP-binding</keyword>
<dbReference type="InterPro" id="IPR013221">
    <property type="entry name" value="Mur_ligase_cen"/>
</dbReference>
<feature type="domain" description="Mur ligase central" evidence="4">
    <location>
        <begin position="2"/>
        <end position="138"/>
    </location>
</feature>
<reference evidence="5" key="1">
    <citation type="submission" date="2021-07" db="EMBL/GenBank/DDBJ databases">
        <title>Pseudohoeflea marina sp. nov. a polyhydroxyalcanoate-producing bacterium.</title>
        <authorList>
            <person name="Zheng W."/>
            <person name="Yu S."/>
            <person name="Huang Y."/>
        </authorList>
    </citation>
    <scope>NUCLEOTIDE SEQUENCE</scope>
    <source>
        <strain evidence="5">DP4N28-3</strain>
    </source>
</reference>
<name>A0ABS6WJA0_9HYPH</name>
<dbReference type="InterPro" id="IPR051046">
    <property type="entry name" value="MurCDEF_CellWall_CoF430Synth"/>
</dbReference>
<evidence type="ECO:0000256" key="3">
    <source>
        <dbReference type="ARBA" id="ARBA00022840"/>
    </source>
</evidence>
<evidence type="ECO:0000256" key="1">
    <source>
        <dbReference type="ARBA" id="ARBA00022598"/>
    </source>
</evidence>